<sequence>MKLKGKKIGILIESDFYEHEIWYYHYRFLEEGAELHFMTRLWGQPSITFKGHEYHAPFECNESFEGMDDQTLKSFAAIIVPSAMVSDRLRYTENVNQIPPATEFLKRAFSQPSIIKGIICHGLWLVAPAPELVKGRPLTCHNNLHGDAIAYGAIYRDEDVVIDGDLITGRTGAHAHLFARTIIDRLSIS</sequence>
<dbReference type="Pfam" id="PF01965">
    <property type="entry name" value="DJ-1_PfpI"/>
    <property type="match status" value="1"/>
</dbReference>
<comment type="caution">
    <text evidence="2">The sequence shown here is derived from an EMBL/GenBank/DDBJ whole genome shotgun (WGS) entry which is preliminary data.</text>
</comment>
<evidence type="ECO:0000259" key="1">
    <source>
        <dbReference type="Pfam" id="PF01965"/>
    </source>
</evidence>
<proteinExistence type="predicted"/>
<dbReference type="SUPFAM" id="SSF52317">
    <property type="entry name" value="Class I glutamine amidotransferase-like"/>
    <property type="match status" value="1"/>
</dbReference>
<dbReference type="EMBL" id="LYXA01000001">
    <property type="protein sequence ID" value="OBU75144.1"/>
    <property type="molecule type" value="Genomic_DNA"/>
</dbReference>
<evidence type="ECO:0000313" key="2">
    <source>
        <dbReference type="EMBL" id="OBU75144.1"/>
    </source>
</evidence>
<dbReference type="RefSeq" id="WP_006276166.1">
    <property type="nucleotide sequence ID" value="NZ_ACYA01000008.1"/>
</dbReference>
<protein>
    <submittedName>
        <fullName evidence="2">Thiamine biosynthesis protein ThiJ</fullName>
    </submittedName>
</protein>
<dbReference type="AlphaFoldDB" id="A0A853MCD3"/>
<dbReference type="InterPro" id="IPR029062">
    <property type="entry name" value="Class_I_gatase-like"/>
</dbReference>
<evidence type="ECO:0000313" key="3">
    <source>
        <dbReference type="Proteomes" id="UP000093903"/>
    </source>
</evidence>
<dbReference type="InterPro" id="IPR002818">
    <property type="entry name" value="DJ-1/PfpI"/>
</dbReference>
<gene>
    <name evidence="2" type="ORF">A9P98_01605</name>
</gene>
<organism evidence="2 3">
    <name type="scientific">Cylindrospermopsis raciborskii CS-505</name>
    <dbReference type="NCBI Taxonomy" id="533240"/>
    <lineage>
        <taxon>Bacteria</taxon>
        <taxon>Bacillati</taxon>
        <taxon>Cyanobacteriota</taxon>
        <taxon>Cyanophyceae</taxon>
        <taxon>Nostocales</taxon>
        <taxon>Aphanizomenonaceae</taxon>
        <taxon>Cylindrospermopsis</taxon>
    </lineage>
</organism>
<reference evidence="2 3" key="1">
    <citation type="submission" date="2016-05" db="EMBL/GenBank/DDBJ databases">
        <title>First complete genome of the cyanobacterium Cylindrospermopsis raciborskii CS505, containing a circular chromosome and a single extrachromosomal element.</title>
        <authorList>
            <person name="Fuentes J."/>
            <person name="Tamames J."/>
            <person name="Allen E."/>
            <person name="Plominski A."/>
            <person name="Vasquez M."/>
        </authorList>
    </citation>
    <scope>NUCLEOTIDE SEQUENCE [LARGE SCALE GENOMIC DNA]</scope>
    <source>
        <strain evidence="2 3">CS505</strain>
    </source>
</reference>
<dbReference type="Proteomes" id="UP000093903">
    <property type="component" value="Unassembled WGS sequence"/>
</dbReference>
<name>A0A853MCD3_9CYAN</name>
<feature type="domain" description="DJ-1/PfpI" evidence="1">
    <location>
        <begin position="6"/>
        <end position="184"/>
    </location>
</feature>
<accession>A0A853MCD3</accession>
<dbReference type="Gene3D" id="3.40.50.880">
    <property type="match status" value="1"/>
</dbReference>